<protein>
    <submittedName>
        <fullName evidence="1">Uncharacterized protein</fullName>
    </submittedName>
</protein>
<evidence type="ECO:0000313" key="1">
    <source>
        <dbReference type="EMBL" id="MPN40546.1"/>
    </source>
</evidence>
<gene>
    <name evidence="1" type="ORF">SDC9_188084</name>
</gene>
<comment type="caution">
    <text evidence="1">The sequence shown here is derived from an EMBL/GenBank/DDBJ whole genome shotgun (WGS) entry which is preliminary data.</text>
</comment>
<dbReference type="AlphaFoldDB" id="A0A645HPP9"/>
<reference evidence="1" key="1">
    <citation type="submission" date="2019-08" db="EMBL/GenBank/DDBJ databases">
        <authorList>
            <person name="Kucharzyk K."/>
            <person name="Murdoch R.W."/>
            <person name="Higgins S."/>
            <person name="Loffler F."/>
        </authorList>
    </citation>
    <scope>NUCLEOTIDE SEQUENCE</scope>
</reference>
<dbReference type="EMBL" id="VSSQ01097029">
    <property type="protein sequence ID" value="MPN40546.1"/>
    <property type="molecule type" value="Genomic_DNA"/>
</dbReference>
<organism evidence="1">
    <name type="scientific">bioreactor metagenome</name>
    <dbReference type="NCBI Taxonomy" id="1076179"/>
    <lineage>
        <taxon>unclassified sequences</taxon>
        <taxon>metagenomes</taxon>
        <taxon>ecological metagenomes</taxon>
    </lineage>
</organism>
<name>A0A645HPP9_9ZZZZ</name>
<accession>A0A645HPP9</accession>
<proteinExistence type="predicted"/>
<sequence>MQIMTAAQIEPTKITQSLPEGDVSIVACIDGSQWGNNTCNGVAISIGFYQFAEQLFDNFPGIGRGIRPVQQHPAQTGNHAGHP</sequence>